<gene>
    <name evidence="1" type="ORF">QAD02_004545</name>
</gene>
<comment type="caution">
    <text evidence="1">The sequence shown here is derived from an EMBL/GenBank/DDBJ whole genome shotgun (WGS) entry which is preliminary data.</text>
</comment>
<dbReference type="EMBL" id="CM056743">
    <property type="protein sequence ID" value="KAJ8673283.1"/>
    <property type="molecule type" value="Genomic_DNA"/>
</dbReference>
<reference evidence="1" key="1">
    <citation type="submission" date="2023-04" db="EMBL/GenBank/DDBJ databases">
        <title>A chromosome-level genome assembly of the parasitoid wasp Eretmocerus hayati.</title>
        <authorList>
            <person name="Zhong Y."/>
            <person name="Liu S."/>
            <person name="Liu Y."/>
        </authorList>
    </citation>
    <scope>NUCLEOTIDE SEQUENCE</scope>
    <source>
        <strain evidence="1">ZJU_SS_LIU_2023</strain>
    </source>
</reference>
<protein>
    <submittedName>
        <fullName evidence="1">Uncharacterized protein</fullName>
    </submittedName>
</protein>
<dbReference type="Proteomes" id="UP001239111">
    <property type="component" value="Chromosome 3"/>
</dbReference>
<evidence type="ECO:0000313" key="1">
    <source>
        <dbReference type="EMBL" id="KAJ8673283.1"/>
    </source>
</evidence>
<name>A0ACC2NQ20_9HYME</name>
<organism evidence="1 2">
    <name type="scientific">Eretmocerus hayati</name>
    <dbReference type="NCBI Taxonomy" id="131215"/>
    <lineage>
        <taxon>Eukaryota</taxon>
        <taxon>Metazoa</taxon>
        <taxon>Ecdysozoa</taxon>
        <taxon>Arthropoda</taxon>
        <taxon>Hexapoda</taxon>
        <taxon>Insecta</taxon>
        <taxon>Pterygota</taxon>
        <taxon>Neoptera</taxon>
        <taxon>Endopterygota</taxon>
        <taxon>Hymenoptera</taxon>
        <taxon>Apocrita</taxon>
        <taxon>Proctotrupomorpha</taxon>
        <taxon>Chalcidoidea</taxon>
        <taxon>Aphelinidae</taxon>
        <taxon>Aphelininae</taxon>
        <taxon>Eretmocerus</taxon>
    </lineage>
</organism>
<evidence type="ECO:0000313" key="2">
    <source>
        <dbReference type="Proteomes" id="UP001239111"/>
    </source>
</evidence>
<accession>A0ACC2NQ20</accession>
<proteinExistence type="predicted"/>
<sequence length="233" mass="27534">MPVVTVDQVRVRMRIALRVRENPCLYNKSDQGNSNKRMKARVCREIAREVNMLEGVVPGDPNFLTGPQVLILWNKMRTKYCGLQVQLRRDPQYVFQRFHNYTLWILRDLNFLVNFIQNRQGRRNNSYRNRAAREIRRRAHYDAAQLAYLSYLARFQGNTASSEGESTGRHEHRSGFMPNQETSIADVIKLLLSRETYKSVPQVILETMEKIWTLQDYKRQNPVRMDVDEDKPK</sequence>
<keyword evidence="2" id="KW-1185">Reference proteome</keyword>